<dbReference type="InterPro" id="IPR057662">
    <property type="entry name" value="CEP192_Aurora-A_bind"/>
</dbReference>
<organism evidence="10 11">
    <name type="scientific">Anas platyrhynchos platyrhynchos</name>
    <name type="common">Northern mallard</name>
    <dbReference type="NCBI Taxonomy" id="8840"/>
    <lineage>
        <taxon>Eukaryota</taxon>
        <taxon>Metazoa</taxon>
        <taxon>Chordata</taxon>
        <taxon>Craniata</taxon>
        <taxon>Vertebrata</taxon>
        <taxon>Euteleostomi</taxon>
        <taxon>Archelosauria</taxon>
        <taxon>Archosauria</taxon>
        <taxon>Dinosauria</taxon>
        <taxon>Saurischia</taxon>
        <taxon>Theropoda</taxon>
        <taxon>Coelurosauria</taxon>
        <taxon>Aves</taxon>
        <taxon>Neognathae</taxon>
        <taxon>Galloanserae</taxon>
        <taxon>Anseriformes</taxon>
        <taxon>Anatidae</taxon>
        <taxon>Anatinae</taxon>
        <taxon>Anas</taxon>
    </lineage>
</organism>
<dbReference type="GO" id="GO:0071539">
    <property type="term" value="P:protein localization to centrosome"/>
    <property type="evidence" value="ECO:0007669"/>
    <property type="project" value="Ensembl"/>
</dbReference>
<dbReference type="GO" id="GO:0005814">
    <property type="term" value="C:centriole"/>
    <property type="evidence" value="ECO:0007669"/>
    <property type="project" value="Ensembl"/>
</dbReference>
<feature type="domain" description="Cep192-like" evidence="4">
    <location>
        <begin position="1652"/>
        <end position="1774"/>
    </location>
</feature>
<dbReference type="InterPro" id="IPR054086">
    <property type="entry name" value="Cep192-like_D2"/>
</dbReference>
<dbReference type="GO" id="GO:0090307">
    <property type="term" value="P:mitotic spindle assembly"/>
    <property type="evidence" value="ECO:0007669"/>
    <property type="project" value="Ensembl"/>
</dbReference>
<dbReference type="GeneTree" id="ENSGT00510000048187"/>
<protein>
    <submittedName>
        <fullName evidence="10">Centrosomal protein 192</fullName>
    </submittedName>
</protein>
<dbReference type="HOGENOM" id="CLU_000666_0_0_1"/>
<dbReference type="Pfam" id="PF22064">
    <property type="entry name" value="Cep192_D2"/>
    <property type="match status" value="1"/>
</dbReference>
<dbReference type="GO" id="GO:0051298">
    <property type="term" value="P:centrosome duplication"/>
    <property type="evidence" value="ECO:0007669"/>
    <property type="project" value="InterPro"/>
</dbReference>
<dbReference type="InterPro" id="IPR039103">
    <property type="entry name" value="Spd-2/CEP192"/>
</dbReference>
<dbReference type="InterPro" id="IPR054085">
    <property type="entry name" value="Cep192-like_D1"/>
</dbReference>
<dbReference type="InterPro" id="IPR054090">
    <property type="entry name" value="Cep192_Spd-2-like_dom"/>
</dbReference>
<dbReference type="Ensembl" id="ENSAPLT00000006273.2">
    <property type="protein sequence ID" value="ENSAPLP00000005642.2"/>
    <property type="gene ID" value="ENSAPLG00000005988.2"/>
</dbReference>
<dbReference type="InterPro" id="IPR054087">
    <property type="entry name" value="Cep192-like_D7"/>
</dbReference>
<feature type="compositionally biased region" description="Polar residues" evidence="1">
    <location>
        <begin position="365"/>
        <end position="376"/>
    </location>
</feature>
<dbReference type="Pfam" id="PF22060">
    <property type="entry name" value="Cep192_D1"/>
    <property type="match status" value="1"/>
</dbReference>
<dbReference type="Pfam" id="PF22066">
    <property type="entry name" value="Cep192_D8"/>
    <property type="match status" value="1"/>
</dbReference>
<evidence type="ECO:0000313" key="11">
    <source>
        <dbReference type="Proteomes" id="UP000016666"/>
    </source>
</evidence>
<feature type="region of interest" description="Disordered" evidence="1">
    <location>
        <begin position="1"/>
        <end position="28"/>
    </location>
</feature>
<dbReference type="OMA" id="PPCHAGS"/>
<proteinExistence type="predicted"/>
<dbReference type="GO" id="GO:0009617">
    <property type="term" value="P:response to bacterium"/>
    <property type="evidence" value="ECO:0007669"/>
    <property type="project" value="Ensembl"/>
</dbReference>
<dbReference type="InterPro" id="IPR054091">
    <property type="entry name" value="Cep192-like_D5"/>
</dbReference>
<dbReference type="Pfam" id="PF22074">
    <property type="entry name" value="Cep192_D5"/>
    <property type="match status" value="1"/>
</dbReference>
<dbReference type="GO" id="GO:0019901">
    <property type="term" value="F:protein kinase binding"/>
    <property type="evidence" value="ECO:0007669"/>
    <property type="project" value="TreeGrafter"/>
</dbReference>
<dbReference type="Proteomes" id="UP000016666">
    <property type="component" value="Chromosome 2"/>
</dbReference>
<accession>U3IEH0</accession>
<feature type="domain" description="Cep192-like" evidence="6">
    <location>
        <begin position="1118"/>
        <end position="1215"/>
    </location>
</feature>
<feature type="domain" description="Cep192-like" evidence="9">
    <location>
        <begin position="1512"/>
        <end position="1613"/>
    </location>
</feature>
<dbReference type="InterPro" id="IPR054089">
    <property type="entry name" value="Cep192-like_D3"/>
</dbReference>
<keyword evidence="11" id="KW-1185">Reference proteome</keyword>
<feature type="domain" description="Cep192-like" evidence="8">
    <location>
        <begin position="1353"/>
        <end position="1445"/>
    </location>
</feature>
<name>U3IEH0_ANAPP</name>
<dbReference type="Pfam" id="PF22067">
    <property type="entry name" value="Cep192_D3"/>
    <property type="match status" value="1"/>
</dbReference>
<evidence type="ECO:0000259" key="9">
    <source>
        <dbReference type="Pfam" id="PF22076"/>
    </source>
</evidence>
<evidence type="ECO:0000259" key="2">
    <source>
        <dbReference type="Pfam" id="PF22060"/>
    </source>
</evidence>
<evidence type="ECO:0000259" key="8">
    <source>
        <dbReference type="Pfam" id="PF22074"/>
    </source>
</evidence>
<evidence type="ECO:0000259" key="6">
    <source>
        <dbReference type="Pfam" id="PF22067"/>
    </source>
</evidence>
<evidence type="ECO:0000259" key="5">
    <source>
        <dbReference type="Pfam" id="PF22066"/>
    </source>
</evidence>
<evidence type="ECO:0000259" key="3">
    <source>
        <dbReference type="Pfam" id="PF22064"/>
    </source>
</evidence>
<reference evidence="10" key="3">
    <citation type="submission" date="2025-09" db="UniProtKB">
        <authorList>
            <consortium name="Ensembl"/>
        </authorList>
    </citation>
    <scope>IDENTIFICATION</scope>
</reference>
<dbReference type="Gene3D" id="2.60.40.10">
    <property type="entry name" value="Immunoglobulins"/>
    <property type="match status" value="3"/>
</dbReference>
<dbReference type="GO" id="GO:0090222">
    <property type="term" value="P:centrosome-templated microtubule nucleation"/>
    <property type="evidence" value="ECO:0007669"/>
    <property type="project" value="Ensembl"/>
</dbReference>
<dbReference type="GO" id="GO:0120099">
    <property type="term" value="C:procentriole replication complex"/>
    <property type="evidence" value="ECO:0007669"/>
    <property type="project" value="Ensembl"/>
</dbReference>
<feature type="domain" description="Cep192/Spd-2-like" evidence="7">
    <location>
        <begin position="1230"/>
        <end position="1347"/>
    </location>
</feature>
<evidence type="ECO:0000259" key="4">
    <source>
        <dbReference type="Pfam" id="PF22065"/>
    </source>
</evidence>
<gene>
    <name evidence="10" type="primary">CEP192</name>
</gene>
<evidence type="ECO:0000313" key="10">
    <source>
        <dbReference type="Ensembl" id="ENSAPLP00000005642.2"/>
    </source>
</evidence>
<feature type="region of interest" description="Disordered" evidence="1">
    <location>
        <begin position="349"/>
        <end position="376"/>
    </location>
</feature>
<feature type="domain" description="Cep192-like" evidence="2">
    <location>
        <begin position="840"/>
        <end position="960"/>
    </location>
</feature>
<dbReference type="Pfam" id="PF22065">
    <property type="entry name" value="Cep192_D7"/>
    <property type="match status" value="1"/>
</dbReference>
<feature type="region of interest" description="Disordered" evidence="1">
    <location>
        <begin position="598"/>
        <end position="619"/>
    </location>
</feature>
<dbReference type="InterPro" id="IPR054088">
    <property type="entry name" value="Cep192-like_D8"/>
</dbReference>
<dbReference type="PANTHER" id="PTHR16029:SF11">
    <property type="entry name" value="CENTROSOMAL PROTEIN OF 192 KDA"/>
    <property type="match status" value="1"/>
</dbReference>
<dbReference type="Pfam" id="PF25763">
    <property type="entry name" value="Aurora-A_bind_CEP192"/>
    <property type="match status" value="1"/>
</dbReference>
<dbReference type="InterPro" id="IPR013783">
    <property type="entry name" value="Ig-like_fold"/>
</dbReference>
<feature type="region of interest" description="Disordered" evidence="1">
    <location>
        <begin position="463"/>
        <end position="482"/>
    </location>
</feature>
<dbReference type="InterPro" id="IPR054092">
    <property type="entry name" value="Cep192-like_D6"/>
</dbReference>
<dbReference type="GO" id="GO:0120098">
    <property type="term" value="C:procentriole"/>
    <property type="evidence" value="ECO:0007669"/>
    <property type="project" value="Ensembl"/>
</dbReference>
<dbReference type="STRING" id="8840.ENSAPLP00000005642"/>
<evidence type="ECO:0000259" key="7">
    <source>
        <dbReference type="Pfam" id="PF22073"/>
    </source>
</evidence>
<feature type="domain" description="Cep192-like" evidence="3">
    <location>
        <begin position="962"/>
        <end position="1115"/>
    </location>
</feature>
<reference evidence="10" key="2">
    <citation type="submission" date="2025-08" db="UniProtKB">
        <authorList>
            <consortium name="Ensembl"/>
        </authorList>
    </citation>
    <scope>IDENTIFICATION</scope>
</reference>
<dbReference type="GO" id="GO:0019902">
    <property type="term" value="F:phosphatase binding"/>
    <property type="evidence" value="ECO:0007669"/>
    <property type="project" value="Ensembl"/>
</dbReference>
<sequence length="1920" mass="211009">MDSHEADVAGALSKQEIQSSSECQAAASDAEVLRPAKAISEPYTTPKIPLSANAPGTDADSTECEVVRYLMYLSGDIPHSIVYQNEEGKWVTDLAYYTSFDEEQDLNLAEDDKIDEDFITGSEAAAMIAQDQEEFEKEHRLGQPSFGYHITSPKKREPVALLRQSDVSGCDTVRETSQLSDVFTVHSKKSDKVEGGLCNHSDSVLSISTIASAIANASCSADPTQLAAMMMALSTKNKKTCFLPGIIKEMELSANHTLPNNVESSAFDMEKYLRKTDELGHESEYESIAKHDASVQNFTTDGSLLSKVRNKDAFLEDLLNDHNEQQERSLFAHQTDNLTSRCCTREDAETDQATNAVPEPLNGLERSTGNTVSLSNLKPAKQSGKYVLVSPTKANPVQKLNTDETKQSPKIEKRNKEASTACSGNVKHVTFEKLSLTSQDKHQPVLPECDLQPLEDEQYSFRPSTSPLIHSSPSDASGTAFSGSEADFTCTSHYPKSPCKENTLPQSVYSSPSMSRLTYVSASDSTLKNTAVTRDPQTRWSENASELSTTIIRASPTPSQEHANENVEDYLCQRNRKGVLFNVDEKSEENDLAAIKRKREDEVQGQELSTEGLPKNEKPLASIPSNVAANHKELDPVKSALSSNFCSFEPLSVNVDAEAWQDPTNKAQRQGLPSLNVLPMFPGLRTYIPLNQNSSGEQYIPITSFKPHVTTSESQAISSVPTLLTGRSLAMTPFVQQHLGNMPSTGSTVLSQFHGCSSAGFGLPAGLPCSTLPAGHVENPVPVGIPLGSNLGPGSLGAASLCNPHSASWNKNILNLKSFAGQPLGTSRKEWDFSVSPGLGYVKVPEELKFTNACCVGIASQTALSIFNPTERWLQVSIGILSISVNGEKMDPAKYQCLVFKNKAIIGPHSTDDLKILFLPCHAGIFQCILSVSSWPVSADAETIVQAEALASRVVLTAVAENPHLEVETGEQDYLDFGDLTSGSWKALPLKLTNKTHAFVPIRLIINANAVAWRCFTFSKEPVNSPSEQSLQMDTVSQISAPSVVNHVIHASYDGQDPEALTVWVLFHAPKKQISCSDPLGPADEFLARVDVELDSPGPSSVIKSIPLRARAGTARIHAPKDLQTIHLSTTVGSTAKQQLPLKNAGNIGVHLKVKTSNQDSCFAVEPGDLFLLPEEEREVTVMFFPKTVTSIQSVLKILVLPSGPQYEVVMKGEVENRPASSAASCSDIPPILSNKQFIAWGGVKLGGSVQQKLTLRNNSPSVTQHLRLVIRGQDQDCFQLQSIFGSEERLTSSWELKIRPKEDTNIYLMFTPTRVTYFFAKLEIKQLGIRSRPGIKFTIPLSGYGGTSNVILESVKKLSDSYMLTLDGLLPSRLSTVSFRIRNTGSRAAYVKALCFANPQTKTVMDPQVMTVSPENFVLREGTYEVSRLSDTEQTLVSTVCFFYLFAIVQLLKLLRYFHYYFCLTQSYFFRSENSVRHINATLDVLPVKGPQGPPLPVKTDDLIQNQVDVQQTWTVKPEHLILTPPSISGTADTGHVQIVNHSNRMLTFELSWPGHCLTITPQHGVIEPESRTLILVSPSPSLATKPSLIPWSGLIYIHCDNGQKFIKVQIQEGNVQDVPGAGSPSRRRDIFALQSASPTVHVAKPLSASPLTKMEIKNKYVLFPETRAGESSESYLEVENKGDENVRWNLSPFTPPYVKGVDGPDPIYRVTYSAFICYRVSGTLEAHGKEKVALIFLPRQDGDYSQFWDLECHPVEKPSWKHKLRFQLCGVGIKTENKTAVARATADTIIGTGLPVLPERKVYSEGPTIKAGSCDITRGIYAPEDLYTFPLTRVGESRTLKVNLRNNTFRTHLLTFLTPKEPFYIKHSKYSLKSHHYINMPVQFKPPAEGIYEAVLNVHTEKYGFVSIRLCGKAVARD</sequence>
<evidence type="ECO:0000256" key="1">
    <source>
        <dbReference type="SAM" id="MobiDB-lite"/>
    </source>
</evidence>
<dbReference type="PANTHER" id="PTHR16029">
    <property type="entry name" value="CENTROSOMAL PROTEIN OF 192 KDA"/>
    <property type="match status" value="1"/>
</dbReference>
<reference evidence="10 11" key="1">
    <citation type="submission" date="2017-10" db="EMBL/GenBank/DDBJ databases">
        <title>A new Pekin duck reference genome.</title>
        <authorList>
            <person name="Hou Z.-C."/>
            <person name="Zhou Z.-K."/>
            <person name="Zhu F."/>
            <person name="Hou S.-S."/>
        </authorList>
    </citation>
    <scope>NUCLEOTIDE SEQUENCE [LARGE SCALE GENOMIC DNA]</scope>
</reference>
<dbReference type="Pfam" id="PF22076">
    <property type="entry name" value="Cep192_D6"/>
    <property type="match status" value="1"/>
</dbReference>
<dbReference type="GO" id="GO:0000242">
    <property type="term" value="C:pericentriolar material"/>
    <property type="evidence" value="ECO:0007669"/>
    <property type="project" value="Ensembl"/>
</dbReference>
<feature type="domain" description="Cep192-like" evidence="5">
    <location>
        <begin position="1818"/>
        <end position="1917"/>
    </location>
</feature>
<dbReference type="Pfam" id="PF22073">
    <property type="entry name" value="Cep192_D4"/>
    <property type="match status" value="1"/>
</dbReference>